<evidence type="ECO:0000256" key="1">
    <source>
        <dbReference type="SAM" id="MobiDB-lite"/>
    </source>
</evidence>
<dbReference type="VEuPathDB" id="FungiDB:CLCR_03202"/>
<feature type="region of interest" description="Disordered" evidence="1">
    <location>
        <begin position="1"/>
        <end position="104"/>
    </location>
</feature>
<gene>
    <name evidence="2" type="ORF">CLCR_03202</name>
</gene>
<keyword evidence="3" id="KW-1185">Reference proteome</keyword>
<evidence type="ECO:0000313" key="3">
    <source>
        <dbReference type="Proteomes" id="UP000094526"/>
    </source>
</evidence>
<comment type="caution">
    <text evidence="2">The sequence shown here is derived from an EMBL/GenBank/DDBJ whole genome shotgun (WGS) entry which is preliminary data.</text>
</comment>
<proteinExistence type="predicted"/>
<protein>
    <submittedName>
        <fullName evidence="2">Uncharacterized protein</fullName>
    </submittedName>
</protein>
<reference evidence="3" key="1">
    <citation type="submission" date="2015-07" db="EMBL/GenBank/DDBJ databases">
        <authorList>
            <person name="Teixeira M.M."/>
            <person name="Souza R.C."/>
            <person name="Almeida L.G."/>
            <person name="Vicente V.A."/>
            <person name="de Hoog S."/>
            <person name="Bocca A.L."/>
            <person name="de Almeida S.R."/>
            <person name="Vasconcelos A.T."/>
            <person name="Felipe M.S."/>
        </authorList>
    </citation>
    <scope>NUCLEOTIDE SEQUENCE [LARGE SCALE GENOMIC DNA]</scope>
    <source>
        <strain evidence="3">KSF</strain>
    </source>
</reference>
<accession>A0A1C1D2A3</accession>
<name>A0A1C1D2A3_9EURO</name>
<dbReference type="AlphaFoldDB" id="A0A1C1D2A3"/>
<organism evidence="2 3">
    <name type="scientific">Cladophialophora carrionii</name>
    <dbReference type="NCBI Taxonomy" id="86049"/>
    <lineage>
        <taxon>Eukaryota</taxon>
        <taxon>Fungi</taxon>
        <taxon>Dikarya</taxon>
        <taxon>Ascomycota</taxon>
        <taxon>Pezizomycotina</taxon>
        <taxon>Eurotiomycetes</taxon>
        <taxon>Chaetothyriomycetidae</taxon>
        <taxon>Chaetothyriales</taxon>
        <taxon>Herpotrichiellaceae</taxon>
        <taxon>Cladophialophora</taxon>
    </lineage>
</organism>
<dbReference type="Proteomes" id="UP000094526">
    <property type="component" value="Unassembled WGS sequence"/>
</dbReference>
<evidence type="ECO:0000313" key="2">
    <source>
        <dbReference type="EMBL" id="OCT54758.1"/>
    </source>
</evidence>
<dbReference type="EMBL" id="LGRB01000003">
    <property type="protein sequence ID" value="OCT54758.1"/>
    <property type="molecule type" value="Genomic_DNA"/>
</dbReference>
<sequence>MQGLPLGCSRQLREPANRGGQDVGGTSKTGQRHRRGQSAAVPAHQLQRLASHVAGVGGSRGNVDDLGDSRTTPLRPLRRRRPPANLGLGGLEPLGPDPVTGIHT</sequence>